<dbReference type="SUPFAM" id="SSF51735">
    <property type="entry name" value="NAD(P)-binding Rossmann-fold domains"/>
    <property type="match status" value="2"/>
</dbReference>
<dbReference type="InterPro" id="IPR036291">
    <property type="entry name" value="NAD(P)-bd_dom_sf"/>
</dbReference>
<feature type="transmembrane region" description="Helical" evidence="2">
    <location>
        <begin position="141"/>
        <end position="157"/>
    </location>
</feature>
<keyword evidence="2" id="KW-0472">Membrane</keyword>
<dbReference type="EMBL" id="PDOE01000007">
    <property type="protein sequence ID" value="RKL66418.1"/>
    <property type="molecule type" value="Genomic_DNA"/>
</dbReference>
<dbReference type="Pfam" id="PF13727">
    <property type="entry name" value="CoA_binding_3"/>
    <property type="match status" value="1"/>
</dbReference>
<comment type="similarity">
    <text evidence="1">Belongs to the polysaccharide synthase family.</text>
</comment>
<sequence length="617" mass="69643">MSNKKRVPYFIIFDSLFILTAFFASFIIINEPSIYFNTNFWLSCFIILFSYHLFSFWFRLNKKVWQYASVGELQIILKTLTFAIILNAFIQLTVFSHIQYRILFVTWLLQVLLIGGSRFWWRMAKEKISRDSVTGKRKRTMIVGAGSAGMMVTRQLLNNHSSDLSPLVFVDDDPNKHKFDIFGIPVAGGIKDISKLVKEFRIENIIIAIPSLNRPKLNSIYRECSKAEVKTQVLPMIEDLVTGKVTVSQFREVNVEDLLGRKPVELDNKRISASITGKVVLVTGAGGSIGSELCRQISEYSPEKLILLGHGEHSIYSIEMELQEVFKQTSMQIVTEIADIQDLKKIMNIFALHRPEIVYHAAAHKHVPLMERNPEEALKNNTIGTMNVAKAADTHKVKTVVMISTDKAVKPTSVMGATKRLAEIVIQNMNRKSKTKFTVVRFGNVLGSSGSVIPLFRKQIEKGGPVTVTHPDMVRYFMTIPEASRLVIQAGCLAKGGETFVLDMGLPVKIVDLAKNLIKLSGNSLEDIEIEYTGIRAGEKLYEQLLDEDEIEEDQIFPKIHLGKPSTIYIKDIEDLIMIYPLFDKEALRSKLLQLSNGEKETSKKLLAKAIPVEVEA</sequence>
<reference evidence="4 5" key="1">
    <citation type="submission" date="2017-10" db="EMBL/GenBank/DDBJ databases">
        <title>Bacillus sp. nov., a halophilic bacterium isolated from a Keqin Lake.</title>
        <authorList>
            <person name="Wang H."/>
        </authorList>
    </citation>
    <scope>NUCLEOTIDE SEQUENCE [LARGE SCALE GENOMIC DNA]</scope>
    <source>
        <strain evidence="4 5">KCTC 13187</strain>
    </source>
</reference>
<feature type="transmembrane region" description="Helical" evidence="2">
    <location>
        <begin position="100"/>
        <end position="121"/>
    </location>
</feature>
<keyword evidence="5" id="KW-1185">Reference proteome</keyword>
<dbReference type="PANTHER" id="PTHR43318:SF1">
    <property type="entry name" value="POLYSACCHARIDE BIOSYNTHESIS PROTEIN EPSC-RELATED"/>
    <property type="match status" value="1"/>
</dbReference>
<proteinExistence type="inferred from homology"/>
<evidence type="ECO:0000256" key="2">
    <source>
        <dbReference type="SAM" id="Phobius"/>
    </source>
</evidence>
<gene>
    <name evidence="4" type="ORF">CR203_16130</name>
</gene>
<evidence type="ECO:0000313" key="5">
    <source>
        <dbReference type="Proteomes" id="UP000281498"/>
    </source>
</evidence>
<feature type="transmembrane region" description="Helical" evidence="2">
    <location>
        <begin position="34"/>
        <end position="54"/>
    </location>
</feature>
<keyword evidence="2" id="KW-1133">Transmembrane helix</keyword>
<dbReference type="AlphaFoldDB" id="A0A3A9K4Z4"/>
<comment type="caution">
    <text evidence="4">The sequence shown here is derived from an EMBL/GenBank/DDBJ whole genome shotgun (WGS) entry which is preliminary data.</text>
</comment>
<dbReference type="InterPro" id="IPR051203">
    <property type="entry name" value="Polysaccharide_Synthase-Rel"/>
</dbReference>
<dbReference type="PANTHER" id="PTHR43318">
    <property type="entry name" value="UDP-N-ACETYLGLUCOSAMINE 4,6-DEHYDRATASE"/>
    <property type="match status" value="1"/>
</dbReference>
<dbReference type="Gene3D" id="3.40.50.720">
    <property type="entry name" value="NAD(P)-binding Rossmann-like Domain"/>
    <property type="match status" value="2"/>
</dbReference>
<protein>
    <recommendedName>
        <fullName evidence="3">Polysaccharide biosynthesis protein CapD-like domain-containing protein</fullName>
    </recommendedName>
</protein>
<keyword evidence="2" id="KW-0812">Transmembrane</keyword>
<dbReference type="CDD" id="cd05237">
    <property type="entry name" value="UDP_invert_4-6DH_SDR_e"/>
    <property type="match status" value="1"/>
</dbReference>
<evidence type="ECO:0000256" key="1">
    <source>
        <dbReference type="ARBA" id="ARBA00007430"/>
    </source>
</evidence>
<feature type="transmembrane region" description="Helical" evidence="2">
    <location>
        <begin position="75"/>
        <end position="94"/>
    </location>
</feature>
<organism evidence="4 5">
    <name type="scientific">Salipaludibacillus neizhouensis</name>
    <dbReference type="NCBI Taxonomy" id="885475"/>
    <lineage>
        <taxon>Bacteria</taxon>
        <taxon>Bacillati</taxon>
        <taxon>Bacillota</taxon>
        <taxon>Bacilli</taxon>
        <taxon>Bacillales</taxon>
        <taxon>Bacillaceae</taxon>
    </lineage>
</organism>
<feature type="transmembrane region" description="Helical" evidence="2">
    <location>
        <begin position="7"/>
        <end position="28"/>
    </location>
</feature>
<evidence type="ECO:0000313" key="4">
    <source>
        <dbReference type="EMBL" id="RKL66418.1"/>
    </source>
</evidence>
<dbReference type="InterPro" id="IPR003869">
    <property type="entry name" value="Polysac_CapD-like"/>
</dbReference>
<dbReference type="Proteomes" id="UP000281498">
    <property type="component" value="Unassembled WGS sequence"/>
</dbReference>
<dbReference type="Pfam" id="PF02719">
    <property type="entry name" value="Polysacc_synt_2"/>
    <property type="match status" value="1"/>
</dbReference>
<dbReference type="OrthoDB" id="9803111at2"/>
<name>A0A3A9K4Z4_9BACI</name>
<evidence type="ECO:0000259" key="3">
    <source>
        <dbReference type="Pfam" id="PF02719"/>
    </source>
</evidence>
<accession>A0A3A9K4Z4</accession>
<dbReference type="RefSeq" id="WP_110939202.1">
    <property type="nucleotide sequence ID" value="NZ_KZ614148.1"/>
</dbReference>
<feature type="domain" description="Polysaccharide biosynthesis protein CapD-like" evidence="3">
    <location>
        <begin position="280"/>
        <end position="562"/>
    </location>
</feature>